<dbReference type="InterPro" id="IPR043605">
    <property type="entry name" value="DUF883_C"/>
</dbReference>
<dbReference type="GO" id="GO:0043022">
    <property type="term" value="F:ribosome binding"/>
    <property type="evidence" value="ECO:0007669"/>
    <property type="project" value="InterPro"/>
</dbReference>
<protein>
    <submittedName>
        <fullName evidence="2">DUF883 family protein</fullName>
    </submittedName>
</protein>
<dbReference type="Pfam" id="PF19029">
    <property type="entry name" value="DUF883_C"/>
    <property type="match status" value="1"/>
</dbReference>
<dbReference type="Proteomes" id="UP000516028">
    <property type="component" value="Chromosome"/>
</dbReference>
<dbReference type="KEGG" id="daer:H9K75_01725"/>
<evidence type="ECO:0000259" key="1">
    <source>
        <dbReference type="Pfam" id="PF19029"/>
    </source>
</evidence>
<reference evidence="2 3" key="1">
    <citation type="submission" date="2020-08" db="EMBL/GenBank/DDBJ databases">
        <title>Genome sequence of Diaphorobacter aerolatus KACC 16536T.</title>
        <authorList>
            <person name="Hyun D.-W."/>
            <person name="Bae J.-W."/>
        </authorList>
    </citation>
    <scope>NUCLEOTIDE SEQUENCE [LARGE SCALE GENOMIC DNA]</scope>
    <source>
        <strain evidence="2 3">KACC 16536</strain>
    </source>
</reference>
<feature type="domain" description="DUF883" evidence="1">
    <location>
        <begin position="75"/>
        <end position="102"/>
    </location>
</feature>
<evidence type="ECO:0000313" key="2">
    <source>
        <dbReference type="EMBL" id="QNP48942.1"/>
    </source>
</evidence>
<evidence type="ECO:0000313" key="3">
    <source>
        <dbReference type="Proteomes" id="UP000516028"/>
    </source>
</evidence>
<proteinExistence type="predicted"/>
<keyword evidence="3" id="KW-1185">Reference proteome</keyword>
<organism evidence="2 3">
    <name type="scientific">Diaphorobacter aerolatus</name>
    <dbReference type="NCBI Taxonomy" id="1288495"/>
    <lineage>
        <taxon>Bacteria</taxon>
        <taxon>Pseudomonadati</taxon>
        <taxon>Pseudomonadota</taxon>
        <taxon>Betaproteobacteria</taxon>
        <taxon>Burkholderiales</taxon>
        <taxon>Comamonadaceae</taxon>
        <taxon>Diaphorobacter</taxon>
    </lineage>
</organism>
<dbReference type="EMBL" id="CP060783">
    <property type="protein sequence ID" value="QNP48942.1"/>
    <property type="molecule type" value="Genomic_DNA"/>
</dbReference>
<dbReference type="PANTHER" id="PTHR35893">
    <property type="entry name" value="INNER MEMBRANE PROTEIN-RELATED"/>
    <property type="match status" value="1"/>
</dbReference>
<gene>
    <name evidence="2" type="ORF">H9K75_01725</name>
</gene>
<dbReference type="AlphaFoldDB" id="A0A7H0GKX6"/>
<dbReference type="RefSeq" id="WP_187724534.1">
    <property type="nucleotide sequence ID" value="NZ_CP060783.1"/>
</dbReference>
<dbReference type="PANTHER" id="PTHR35893:SF3">
    <property type="entry name" value="INNER MEMBRANE PROTEIN"/>
    <property type="match status" value="1"/>
</dbReference>
<accession>A0A7H0GKX6</accession>
<sequence length="102" mass="11019">MKFSNRNASKGLGGIEQLLSDLGSLLSSKELDSIPQIRDVRERLSDGVGRVRDTVAHAAEETATRTRDAARVSNEYAHEEPWRVAGAALAVGAVIGFCLARR</sequence>
<dbReference type="InterPro" id="IPR010279">
    <property type="entry name" value="YqjD/ElaB"/>
</dbReference>
<name>A0A7H0GKX6_9BURK</name>